<evidence type="ECO:0000256" key="1">
    <source>
        <dbReference type="SAM" id="Phobius"/>
    </source>
</evidence>
<keyword evidence="1" id="KW-0472">Membrane</keyword>
<dbReference type="EMBL" id="JBHSGK010000003">
    <property type="protein sequence ID" value="MFC4735325.1"/>
    <property type="molecule type" value="Genomic_DNA"/>
</dbReference>
<organism evidence="2 3">
    <name type="scientific">Bacillus daqingensis</name>
    <dbReference type="NCBI Taxonomy" id="872396"/>
    <lineage>
        <taxon>Bacteria</taxon>
        <taxon>Bacillati</taxon>
        <taxon>Bacillota</taxon>
        <taxon>Bacilli</taxon>
        <taxon>Bacillales</taxon>
        <taxon>Bacillaceae</taxon>
        <taxon>Bacillus</taxon>
    </lineage>
</organism>
<gene>
    <name evidence="2" type="ORF">ACFO4L_01890</name>
</gene>
<reference evidence="3" key="1">
    <citation type="journal article" date="2019" name="Int. J. Syst. Evol. Microbiol.">
        <title>The Global Catalogue of Microorganisms (GCM) 10K type strain sequencing project: providing services to taxonomists for standard genome sequencing and annotation.</title>
        <authorList>
            <consortium name="The Broad Institute Genomics Platform"/>
            <consortium name="The Broad Institute Genome Sequencing Center for Infectious Disease"/>
            <person name="Wu L."/>
            <person name="Ma J."/>
        </authorList>
    </citation>
    <scope>NUCLEOTIDE SEQUENCE [LARGE SCALE GENOMIC DNA]</scope>
    <source>
        <strain evidence="3">JCM 12165</strain>
    </source>
</reference>
<feature type="transmembrane region" description="Helical" evidence="1">
    <location>
        <begin position="29"/>
        <end position="50"/>
    </location>
</feature>
<evidence type="ECO:0000313" key="2">
    <source>
        <dbReference type="EMBL" id="MFC4735325.1"/>
    </source>
</evidence>
<feature type="transmembrane region" description="Helical" evidence="1">
    <location>
        <begin position="5"/>
        <end position="23"/>
    </location>
</feature>
<name>A0ABV9NRL9_9BACI</name>
<keyword evidence="1" id="KW-1133">Transmembrane helix</keyword>
<evidence type="ECO:0000313" key="3">
    <source>
        <dbReference type="Proteomes" id="UP001595896"/>
    </source>
</evidence>
<keyword evidence="1" id="KW-0812">Transmembrane</keyword>
<dbReference type="RefSeq" id="WP_377907952.1">
    <property type="nucleotide sequence ID" value="NZ_JBHSGK010000003.1"/>
</dbReference>
<dbReference type="Proteomes" id="UP001595896">
    <property type="component" value="Unassembled WGS sequence"/>
</dbReference>
<proteinExistence type="predicted"/>
<accession>A0ABV9NRL9</accession>
<protein>
    <submittedName>
        <fullName evidence="2">Uncharacterized protein</fullName>
    </submittedName>
</protein>
<keyword evidence="3" id="KW-1185">Reference proteome</keyword>
<sequence length="63" mass="6900">MKRKLIIGVAVFSISALVIYLILDILTEVPVEVAVMTALAGGFLLEWSYFQLKGSASADEQNR</sequence>
<comment type="caution">
    <text evidence="2">The sequence shown here is derived from an EMBL/GenBank/DDBJ whole genome shotgun (WGS) entry which is preliminary data.</text>
</comment>